<dbReference type="EMBL" id="CP001577">
    <property type="protein sequence ID" value="ACO70558.1"/>
    <property type="molecule type" value="Genomic_DNA"/>
</dbReference>
<feature type="region of interest" description="Disordered" evidence="1">
    <location>
        <begin position="1"/>
        <end position="29"/>
    </location>
</feature>
<dbReference type="Pfam" id="PF18761">
    <property type="entry name" value="Heliorhodopsin"/>
    <property type="match status" value="2"/>
</dbReference>
<protein>
    <submittedName>
        <fullName evidence="3">Uncharacterized protein</fullName>
    </submittedName>
</protein>
<accession>C1FJA5</accession>
<keyword evidence="2" id="KW-1133">Transmembrane helix</keyword>
<feature type="transmembrane region" description="Helical" evidence="2">
    <location>
        <begin position="219"/>
        <end position="237"/>
    </location>
</feature>
<evidence type="ECO:0000256" key="2">
    <source>
        <dbReference type="SAM" id="Phobius"/>
    </source>
</evidence>
<feature type="transmembrane region" description="Helical" evidence="2">
    <location>
        <begin position="243"/>
        <end position="261"/>
    </location>
</feature>
<dbReference type="InParanoid" id="C1FJA5"/>
<sequence length="420" mass="45687">MSITAAQASEGASPVPASAPLVPARDKRSLGPSQDGCAPPCCSLWTLNAIAAAVHGAWFVVFILLWRFDTREDGERRDITYPLWVSHATWGELPQPPIPPLLATAIDRLAADDLALSRFDSNAGYPTCEPPRSAKVGSMPVSPAAEDTGLVLSLHWLVVSFFALSFAFQFAAAVFDLAARARRRRHRRIVIGDTSADVARADDTNDSETRESVSAWLRFVEYGFSAAVMIVAIALQVGLMDAWMLFALATLTWATMMLGLAGERILVVERRIRRVVIGLERRDGALDPEACPGLEMSVERSLPMARWATHLTGWVTQGVVFVVIIAHFFQSQGTCEFDGTGEDNVAPDFVYAIVFGELGLFALFGLTQMCQFLSHDYGWCVDDDGTSTACCSVEAAYIVQSLVSKTLLGWLVYGGNFAPN</sequence>
<keyword evidence="2" id="KW-0812">Transmembrane</keyword>
<organism evidence="3 4">
    <name type="scientific">Micromonas commoda (strain RCC299 / NOUM17 / CCMP2709)</name>
    <name type="common">Picoplanktonic green alga</name>
    <dbReference type="NCBI Taxonomy" id="296587"/>
    <lineage>
        <taxon>Eukaryota</taxon>
        <taxon>Viridiplantae</taxon>
        <taxon>Chlorophyta</taxon>
        <taxon>Mamiellophyceae</taxon>
        <taxon>Mamiellales</taxon>
        <taxon>Mamiellaceae</taxon>
        <taxon>Micromonas</taxon>
    </lineage>
</organism>
<feature type="transmembrane region" description="Helical" evidence="2">
    <location>
        <begin position="44"/>
        <end position="66"/>
    </location>
</feature>
<dbReference type="GeneID" id="8247948"/>
<name>C1FJA5_MICCC</name>
<feature type="transmembrane region" description="Helical" evidence="2">
    <location>
        <begin position="349"/>
        <end position="366"/>
    </location>
</feature>
<dbReference type="RefSeq" id="XP_002509300.1">
    <property type="nucleotide sequence ID" value="XM_002509254.1"/>
</dbReference>
<keyword evidence="4" id="KW-1185">Reference proteome</keyword>
<feature type="compositionally biased region" description="Low complexity" evidence="1">
    <location>
        <begin position="12"/>
        <end position="23"/>
    </location>
</feature>
<dbReference type="OrthoDB" id="10580838at2759"/>
<dbReference type="OMA" id="MARWATH"/>
<keyword evidence="2" id="KW-0472">Membrane</keyword>
<evidence type="ECO:0000313" key="4">
    <source>
        <dbReference type="Proteomes" id="UP000002009"/>
    </source>
</evidence>
<evidence type="ECO:0000256" key="1">
    <source>
        <dbReference type="SAM" id="MobiDB-lite"/>
    </source>
</evidence>
<dbReference type="Proteomes" id="UP000002009">
    <property type="component" value="Chromosome 12"/>
</dbReference>
<dbReference type="AlphaFoldDB" id="C1FJA5"/>
<feature type="transmembrane region" description="Helical" evidence="2">
    <location>
        <begin position="307"/>
        <end position="329"/>
    </location>
</feature>
<dbReference type="KEGG" id="mis:MICPUN_63057"/>
<evidence type="ECO:0000313" key="3">
    <source>
        <dbReference type="EMBL" id="ACO70558.1"/>
    </source>
</evidence>
<dbReference type="InterPro" id="IPR041113">
    <property type="entry name" value="Heliorhodopsin"/>
</dbReference>
<reference evidence="3 4" key="1">
    <citation type="journal article" date="2009" name="Science">
        <title>Green evolution and dynamic adaptations revealed by genomes of the marine picoeukaryotes Micromonas.</title>
        <authorList>
            <person name="Worden A.Z."/>
            <person name="Lee J.H."/>
            <person name="Mock T."/>
            <person name="Rouze P."/>
            <person name="Simmons M.P."/>
            <person name="Aerts A.L."/>
            <person name="Allen A.E."/>
            <person name="Cuvelier M.L."/>
            <person name="Derelle E."/>
            <person name="Everett M.V."/>
            <person name="Foulon E."/>
            <person name="Grimwood J."/>
            <person name="Gundlach H."/>
            <person name="Henrissat B."/>
            <person name="Napoli C."/>
            <person name="McDonald S.M."/>
            <person name="Parker M.S."/>
            <person name="Rombauts S."/>
            <person name="Salamov A."/>
            <person name="Von Dassow P."/>
            <person name="Badger J.H."/>
            <person name="Coutinho P.M."/>
            <person name="Demir E."/>
            <person name="Dubchak I."/>
            <person name="Gentemann C."/>
            <person name="Eikrem W."/>
            <person name="Gready J.E."/>
            <person name="John U."/>
            <person name="Lanier W."/>
            <person name="Lindquist E.A."/>
            <person name="Lucas S."/>
            <person name="Mayer K.F."/>
            <person name="Moreau H."/>
            <person name="Not F."/>
            <person name="Otillar R."/>
            <person name="Panaud O."/>
            <person name="Pangilinan J."/>
            <person name="Paulsen I."/>
            <person name="Piegu B."/>
            <person name="Poliakov A."/>
            <person name="Robbens S."/>
            <person name="Schmutz J."/>
            <person name="Toulza E."/>
            <person name="Wyss T."/>
            <person name="Zelensky A."/>
            <person name="Zhou K."/>
            <person name="Armbrust E.V."/>
            <person name="Bhattacharya D."/>
            <person name="Goodenough U.W."/>
            <person name="Van de Peer Y."/>
            <person name="Grigoriev I.V."/>
        </authorList>
    </citation>
    <scope>NUCLEOTIDE SEQUENCE [LARGE SCALE GENOMIC DNA]</scope>
    <source>
        <strain evidence="4">RCC299 / NOUM17</strain>
    </source>
</reference>
<proteinExistence type="predicted"/>
<gene>
    <name evidence="3" type="ORF">MICPUN_63057</name>
</gene>
<feature type="transmembrane region" description="Helical" evidence="2">
    <location>
        <begin position="156"/>
        <end position="179"/>
    </location>
</feature>